<proteinExistence type="predicted"/>
<name>A0ABV2APJ0_9EUKA</name>
<feature type="region of interest" description="Disordered" evidence="1">
    <location>
        <begin position="152"/>
        <end position="179"/>
    </location>
</feature>
<reference evidence="2 3" key="1">
    <citation type="journal article" date="2024" name="BMC Biol.">
        <title>Comparative genomics of Ascetosporea gives new insight into the evolutionary basis for animal parasitism in Rhizaria.</title>
        <authorList>
            <person name="Hiltunen Thoren M."/>
            <person name="Onut-Brannstrom I."/>
            <person name="Alfjorden A."/>
            <person name="Peckova H."/>
            <person name="Swords F."/>
            <person name="Hooper C."/>
            <person name="Holzer A.S."/>
            <person name="Bass D."/>
            <person name="Burki F."/>
        </authorList>
    </citation>
    <scope>NUCLEOTIDE SEQUENCE [LARGE SCALE GENOMIC DNA]</scope>
    <source>
        <strain evidence="2">20-A016</strain>
    </source>
</reference>
<dbReference type="EMBL" id="JBDODL010001523">
    <property type="protein sequence ID" value="MES1921589.1"/>
    <property type="molecule type" value="Genomic_DNA"/>
</dbReference>
<organism evidence="2 3">
    <name type="scientific">Bonamia ostreae</name>
    <dbReference type="NCBI Taxonomy" id="126728"/>
    <lineage>
        <taxon>Eukaryota</taxon>
        <taxon>Sar</taxon>
        <taxon>Rhizaria</taxon>
        <taxon>Endomyxa</taxon>
        <taxon>Ascetosporea</taxon>
        <taxon>Haplosporida</taxon>
        <taxon>Bonamia</taxon>
    </lineage>
</organism>
<feature type="compositionally biased region" description="Basic and acidic residues" evidence="1">
    <location>
        <begin position="158"/>
        <end position="168"/>
    </location>
</feature>
<gene>
    <name evidence="2" type="ORF">MHBO_003120</name>
</gene>
<sequence length="252" mass="28537">MTSSLDEKIQKLRDLLLNNSESLKNLIDEQNNCSKNKDNHFYRSQWQYTAECDNLIQELRLPRPEHFASTNKHSFVFDPLKYSQKIDLFRGLKKYCKPLYMEDPLPPSPPNHFIPKAPASESFTEMNIPIAGLNKSNYKRSPRIFVSEIDESESSAECLHEQTEESGNKDAAPAPAAEPQTLTKVDIVVQNRPLQIALDSKRMLVKGVLEGEGKKAGLRIGDRFELVNGKPASMTLLSMEPLPLKLTVLRNV</sequence>
<protein>
    <submittedName>
        <fullName evidence="2">Uncharacterized protein</fullName>
    </submittedName>
</protein>
<accession>A0ABV2APJ0</accession>
<evidence type="ECO:0000313" key="2">
    <source>
        <dbReference type="EMBL" id="MES1921589.1"/>
    </source>
</evidence>
<keyword evidence="3" id="KW-1185">Reference proteome</keyword>
<evidence type="ECO:0000256" key="1">
    <source>
        <dbReference type="SAM" id="MobiDB-lite"/>
    </source>
</evidence>
<comment type="caution">
    <text evidence="2">The sequence shown here is derived from an EMBL/GenBank/DDBJ whole genome shotgun (WGS) entry which is preliminary data.</text>
</comment>
<dbReference type="Proteomes" id="UP001439008">
    <property type="component" value="Unassembled WGS sequence"/>
</dbReference>
<evidence type="ECO:0000313" key="3">
    <source>
        <dbReference type="Proteomes" id="UP001439008"/>
    </source>
</evidence>